<dbReference type="RefSeq" id="WP_015146836.1">
    <property type="nucleotide sequence ID" value="NC_019693.1"/>
</dbReference>
<reference evidence="1 2" key="1">
    <citation type="submission" date="2012-06" db="EMBL/GenBank/DDBJ databases">
        <title>Finished chromosome of genome of Oscillatoria acuminata PCC 6304.</title>
        <authorList>
            <consortium name="US DOE Joint Genome Institute"/>
            <person name="Gugger M."/>
            <person name="Coursin T."/>
            <person name="Rippka R."/>
            <person name="Tandeau De Marsac N."/>
            <person name="Huntemann M."/>
            <person name="Wei C.-L."/>
            <person name="Han J."/>
            <person name="Detter J.C."/>
            <person name="Han C."/>
            <person name="Tapia R."/>
            <person name="Davenport K."/>
            <person name="Daligault H."/>
            <person name="Erkkila T."/>
            <person name="Gu W."/>
            <person name="Munk A.C.C."/>
            <person name="Teshima H."/>
            <person name="Xu Y."/>
            <person name="Chain P."/>
            <person name="Chen A."/>
            <person name="Krypides N."/>
            <person name="Mavromatis K."/>
            <person name="Markowitz V."/>
            <person name="Szeto E."/>
            <person name="Ivanova N."/>
            <person name="Mikhailova N."/>
            <person name="Ovchinnikova G."/>
            <person name="Pagani I."/>
            <person name="Pati A."/>
            <person name="Goodwin L."/>
            <person name="Peters L."/>
            <person name="Pitluck S."/>
            <person name="Woyke T."/>
            <person name="Kerfeld C."/>
        </authorList>
    </citation>
    <scope>NUCLEOTIDE SEQUENCE [LARGE SCALE GENOMIC DNA]</scope>
    <source>
        <strain evidence="1 2">PCC 6304</strain>
    </source>
</reference>
<dbReference type="EMBL" id="CP003607">
    <property type="protein sequence ID" value="AFY80186.1"/>
    <property type="molecule type" value="Genomic_DNA"/>
</dbReference>
<proteinExistence type="predicted"/>
<evidence type="ECO:0000313" key="1">
    <source>
        <dbReference type="EMBL" id="AFY80186.1"/>
    </source>
</evidence>
<protein>
    <submittedName>
        <fullName evidence="1">MYND finger</fullName>
    </submittedName>
</protein>
<name>K9TDH7_9CYAN</name>
<sequence>MDEDYAKYLERQYGPEVAKNYREVSTIKQDHKPFPKCAKCGQIFTHGRKTAYCSKQCEMKTWSKKLTKS</sequence>
<dbReference type="InParanoid" id="K9TDH7"/>
<evidence type="ECO:0000313" key="2">
    <source>
        <dbReference type="Proteomes" id="UP000010367"/>
    </source>
</evidence>
<keyword evidence="2" id="KW-1185">Reference proteome</keyword>
<accession>K9TDH7</accession>
<dbReference type="KEGG" id="oac:Oscil6304_0437"/>
<gene>
    <name evidence="1" type="ORF">Oscil6304_0437</name>
</gene>
<organism evidence="1 2">
    <name type="scientific">Oscillatoria acuminata PCC 6304</name>
    <dbReference type="NCBI Taxonomy" id="56110"/>
    <lineage>
        <taxon>Bacteria</taxon>
        <taxon>Bacillati</taxon>
        <taxon>Cyanobacteriota</taxon>
        <taxon>Cyanophyceae</taxon>
        <taxon>Oscillatoriophycideae</taxon>
        <taxon>Oscillatoriales</taxon>
        <taxon>Oscillatoriaceae</taxon>
        <taxon>Oscillatoria</taxon>
    </lineage>
</organism>
<dbReference type="Proteomes" id="UP000010367">
    <property type="component" value="Chromosome"/>
</dbReference>
<dbReference type="STRING" id="56110.Oscil6304_0437"/>
<dbReference type="AlphaFoldDB" id="K9TDH7"/>
<dbReference type="HOGENOM" id="CLU_2771870_0_0_3"/>